<accession>A0AAV4GDK6</accession>
<keyword evidence="2" id="KW-0472">Membrane</keyword>
<dbReference type="InterPro" id="IPR007110">
    <property type="entry name" value="Ig-like_dom"/>
</dbReference>
<gene>
    <name evidence="4" type="ORF">ElyMa_000648500</name>
</gene>
<evidence type="ECO:0000313" key="5">
    <source>
        <dbReference type="Proteomes" id="UP000762676"/>
    </source>
</evidence>
<dbReference type="PROSITE" id="PS50835">
    <property type="entry name" value="IG_LIKE"/>
    <property type="match status" value="1"/>
</dbReference>
<evidence type="ECO:0000259" key="3">
    <source>
        <dbReference type="PROSITE" id="PS50835"/>
    </source>
</evidence>
<dbReference type="Gene3D" id="2.60.40.10">
    <property type="entry name" value="Immunoglobulins"/>
    <property type="match status" value="1"/>
</dbReference>
<comment type="caution">
    <text evidence="4">The sequence shown here is derived from an EMBL/GenBank/DDBJ whole genome shotgun (WGS) entry which is preliminary data.</text>
</comment>
<evidence type="ECO:0000256" key="2">
    <source>
        <dbReference type="SAM" id="Phobius"/>
    </source>
</evidence>
<feature type="compositionally biased region" description="Basic residues" evidence="1">
    <location>
        <begin position="1"/>
        <end position="41"/>
    </location>
</feature>
<evidence type="ECO:0000313" key="4">
    <source>
        <dbReference type="EMBL" id="GFR83379.1"/>
    </source>
</evidence>
<evidence type="ECO:0000256" key="1">
    <source>
        <dbReference type="SAM" id="MobiDB-lite"/>
    </source>
</evidence>
<dbReference type="AlphaFoldDB" id="A0AAV4GDK6"/>
<sequence>MNKKNKKNKNRKNKKNKYKMNKKNKNKKNKNKKKERKRGIRNGRDWAFHPSGGKGPPYMKTRDLQLKWTINDMVCSDAGIYECAVYYNKGYNTLTFVGQQNLSARVPAKVVMKTTPKDQKNEFKKDADVNISCRVLGPQNVRIVWLSRAAGSKDFKPESNNVTGKPEYLQLDTCGFPVYKLTSYVTIKMTEDYHGRVYVCSAKNDGDPDQSASLTLYLKTQDTFGDGRDVHVIMGFVLGFLGAILIFFGIKIYMEKTHTDLGEASKH</sequence>
<feature type="transmembrane region" description="Helical" evidence="2">
    <location>
        <begin position="232"/>
        <end position="254"/>
    </location>
</feature>
<feature type="domain" description="Ig-like" evidence="3">
    <location>
        <begin position="107"/>
        <end position="215"/>
    </location>
</feature>
<dbReference type="InterPro" id="IPR036179">
    <property type="entry name" value="Ig-like_dom_sf"/>
</dbReference>
<name>A0AAV4GDK6_9GAST</name>
<proteinExistence type="predicted"/>
<protein>
    <submittedName>
        <fullName evidence="4">Solute carrier family 13 member 3</fullName>
    </submittedName>
</protein>
<dbReference type="SUPFAM" id="SSF48726">
    <property type="entry name" value="Immunoglobulin"/>
    <property type="match status" value="1"/>
</dbReference>
<keyword evidence="2" id="KW-1133">Transmembrane helix</keyword>
<reference evidence="4 5" key="1">
    <citation type="journal article" date="2021" name="Elife">
        <title>Chloroplast acquisition without the gene transfer in kleptoplastic sea slugs, Plakobranchus ocellatus.</title>
        <authorList>
            <person name="Maeda T."/>
            <person name="Takahashi S."/>
            <person name="Yoshida T."/>
            <person name="Shimamura S."/>
            <person name="Takaki Y."/>
            <person name="Nagai Y."/>
            <person name="Toyoda A."/>
            <person name="Suzuki Y."/>
            <person name="Arimoto A."/>
            <person name="Ishii H."/>
            <person name="Satoh N."/>
            <person name="Nishiyama T."/>
            <person name="Hasebe M."/>
            <person name="Maruyama T."/>
            <person name="Minagawa J."/>
            <person name="Obokata J."/>
            <person name="Shigenobu S."/>
        </authorList>
    </citation>
    <scope>NUCLEOTIDE SEQUENCE [LARGE SCALE GENOMIC DNA]</scope>
</reference>
<keyword evidence="5" id="KW-1185">Reference proteome</keyword>
<dbReference type="InterPro" id="IPR013783">
    <property type="entry name" value="Ig-like_fold"/>
</dbReference>
<keyword evidence="2" id="KW-0812">Transmembrane</keyword>
<feature type="region of interest" description="Disordered" evidence="1">
    <location>
        <begin position="1"/>
        <end position="58"/>
    </location>
</feature>
<dbReference type="EMBL" id="BMAT01001329">
    <property type="protein sequence ID" value="GFR83379.1"/>
    <property type="molecule type" value="Genomic_DNA"/>
</dbReference>
<organism evidence="4 5">
    <name type="scientific">Elysia marginata</name>
    <dbReference type="NCBI Taxonomy" id="1093978"/>
    <lineage>
        <taxon>Eukaryota</taxon>
        <taxon>Metazoa</taxon>
        <taxon>Spiralia</taxon>
        <taxon>Lophotrochozoa</taxon>
        <taxon>Mollusca</taxon>
        <taxon>Gastropoda</taxon>
        <taxon>Heterobranchia</taxon>
        <taxon>Euthyneura</taxon>
        <taxon>Panpulmonata</taxon>
        <taxon>Sacoglossa</taxon>
        <taxon>Placobranchoidea</taxon>
        <taxon>Plakobranchidae</taxon>
        <taxon>Elysia</taxon>
    </lineage>
</organism>
<dbReference type="Proteomes" id="UP000762676">
    <property type="component" value="Unassembled WGS sequence"/>
</dbReference>